<dbReference type="Proteomes" id="UP000037953">
    <property type="component" value="Unassembled WGS sequence"/>
</dbReference>
<feature type="domain" description="Carbohydrate kinase FGGY C-terminal" evidence="5">
    <location>
        <begin position="260"/>
        <end position="448"/>
    </location>
</feature>
<dbReference type="PANTHER" id="PTHR43095:SF5">
    <property type="entry name" value="XYLULOSE KINASE"/>
    <property type="match status" value="1"/>
</dbReference>
<reference evidence="6 7" key="1">
    <citation type="journal article" date="2015" name="Genom Data">
        <title>Draft genome sequence of a multidrug-resistant Chryseobacterium indologenes isolate from Malaysia.</title>
        <authorList>
            <person name="Yu C.Y."/>
            <person name="Ang G.Y."/>
            <person name="Cheng H.J."/>
            <person name="Cheong Y.M."/>
            <person name="Yin W.F."/>
            <person name="Chan K.G."/>
        </authorList>
    </citation>
    <scope>NUCLEOTIDE SEQUENCE [LARGE SCALE GENOMIC DNA]</scope>
    <source>
        <strain evidence="6 7">CI_885</strain>
    </source>
</reference>
<feature type="domain" description="Carbohydrate kinase FGGY N-terminal" evidence="4">
    <location>
        <begin position="2"/>
        <end position="245"/>
    </location>
</feature>
<gene>
    <name evidence="6" type="ORF">AOB46_00950</name>
</gene>
<evidence type="ECO:0000259" key="4">
    <source>
        <dbReference type="Pfam" id="PF00370"/>
    </source>
</evidence>
<accession>A0A0N0ZZP0</accession>
<dbReference type="PATRIC" id="fig|253.9.peg.201"/>
<dbReference type="InterPro" id="IPR000577">
    <property type="entry name" value="Carb_kinase_FGGY"/>
</dbReference>
<dbReference type="PANTHER" id="PTHR43095">
    <property type="entry name" value="SUGAR KINASE"/>
    <property type="match status" value="1"/>
</dbReference>
<evidence type="ECO:0000256" key="2">
    <source>
        <dbReference type="ARBA" id="ARBA00022679"/>
    </source>
</evidence>
<keyword evidence="2" id="KW-0808">Transferase</keyword>
<dbReference type="GO" id="GO:0005975">
    <property type="term" value="P:carbohydrate metabolic process"/>
    <property type="evidence" value="ECO:0007669"/>
    <property type="project" value="InterPro"/>
</dbReference>
<dbReference type="Pfam" id="PF02782">
    <property type="entry name" value="FGGY_C"/>
    <property type="match status" value="1"/>
</dbReference>
<evidence type="ECO:0000256" key="3">
    <source>
        <dbReference type="ARBA" id="ARBA00022777"/>
    </source>
</evidence>
<dbReference type="EMBL" id="LJOD01000001">
    <property type="protein sequence ID" value="KPE52619.1"/>
    <property type="molecule type" value="Genomic_DNA"/>
</dbReference>
<evidence type="ECO:0000259" key="5">
    <source>
        <dbReference type="Pfam" id="PF02782"/>
    </source>
</evidence>
<dbReference type="InterPro" id="IPR018485">
    <property type="entry name" value="FGGY_C"/>
</dbReference>
<dbReference type="CDD" id="cd07809">
    <property type="entry name" value="ASKHA_NBD_FGGY_BaXK-like"/>
    <property type="match status" value="1"/>
</dbReference>
<dbReference type="Pfam" id="PF00370">
    <property type="entry name" value="FGGY_N"/>
    <property type="match status" value="1"/>
</dbReference>
<comment type="caution">
    <text evidence="6">The sequence shown here is derived from an EMBL/GenBank/DDBJ whole genome shotgun (WGS) entry which is preliminary data.</text>
</comment>
<dbReference type="Gene3D" id="3.30.420.40">
    <property type="match status" value="2"/>
</dbReference>
<dbReference type="AlphaFoldDB" id="A0A0N0ZZP0"/>
<dbReference type="InterPro" id="IPR050406">
    <property type="entry name" value="FGGY_Carb_Kinase"/>
</dbReference>
<proteinExistence type="inferred from homology"/>
<organism evidence="6 7">
    <name type="scientific">Chryseobacterium indologenes</name>
    <name type="common">Flavobacterium indologenes</name>
    <dbReference type="NCBI Taxonomy" id="253"/>
    <lineage>
        <taxon>Bacteria</taxon>
        <taxon>Pseudomonadati</taxon>
        <taxon>Bacteroidota</taxon>
        <taxon>Flavobacteriia</taxon>
        <taxon>Flavobacteriales</taxon>
        <taxon>Weeksellaceae</taxon>
        <taxon>Chryseobacterium group</taxon>
        <taxon>Chryseobacterium</taxon>
    </lineage>
</organism>
<reference evidence="7" key="2">
    <citation type="submission" date="2015-09" db="EMBL/GenBank/DDBJ databases">
        <title>Draft genome sequence of a multidrug-resistant Chryseobacterium indologenes isolate from Malaysia.</title>
        <authorList>
            <person name="Yu C.Y."/>
            <person name="Ang G.Y."/>
            <person name="Chan K.-G."/>
        </authorList>
    </citation>
    <scope>NUCLEOTIDE SEQUENCE [LARGE SCALE GENOMIC DNA]</scope>
    <source>
        <strain evidence="7">CI_885</strain>
    </source>
</reference>
<evidence type="ECO:0000313" key="6">
    <source>
        <dbReference type="EMBL" id="KPE52619.1"/>
    </source>
</evidence>
<evidence type="ECO:0000313" key="7">
    <source>
        <dbReference type="Proteomes" id="UP000037953"/>
    </source>
</evidence>
<dbReference type="PIRSF" id="PIRSF000538">
    <property type="entry name" value="GlpK"/>
    <property type="match status" value="1"/>
</dbReference>
<dbReference type="SUPFAM" id="SSF53067">
    <property type="entry name" value="Actin-like ATPase domain"/>
    <property type="match status" value="2"/>
</dbReference>
<evidence type="ECO:0000256" key="1">
    <source>
        <dbReference type="ARBA" id="ARBA00009156"/>
    </source>
</evidence>
<protein>
    <submittedName>
        <fullName evidence="6">Carbohydrate kinase</fullName>
    </submittedName>
</protein>
<dbReference type="InterPro" id="IPR043129">
    <property type="entry name" value="ATPase_NBD"/>
</dbReference>
<name>A0A0N0ZZP0_CHRID</name>
<dbReference type="RefSeq" id="WP_062696176.1">
    <property type="nucleotide sequence ID" value="NZ_LJOD01000001.1"/>
</dbReference>
<keyword evidence="3 6" id="KW-0418">Kinase</keyword>
<sequence>MYLLGYDIGSSSVKVCLIEASSGKVIASEFSPKKEMKITAVNPGWAEQNPVDWWTNLKLAHEAVMHESGVHAEDIKGIGITWQMHGLILVDKDQNLLRPSIIWCDSRAVPYGEKAFKAIGEERCLTHLLNSPGNFTASKLAWVKENEPEIFEKIDKIMLPGDYIAMRLSGQIGMTIEGLSEGIFWDFKNNCISEDILNHYGIPESFFPEIVPTFGIQATVSKTAAEELGLKEGTPISYRAGDQPNNALSLNVFNPGEIASTAGTSGVVYGVLDQLEYDKLSRVNTFAHVNYTPEQIRLGVLLCINGTGILNSWLKHNFATSLSSYGDMNDMASLSPIGSKGLSIIPFGNGAERVLENKDTSCSIHGINFNIHTKGDILRAAQEGIVFSYEYGMDIMRNIGMNIQVIRAGNANMFLSSIFRQSLASVSNAVIELYDTDGAVGAARAAGMGIGFYSDSGEAFSSLEKIAVIEPEHEKQEQYLEAYGRWKHHLNEII</sequence>
<dbReference type="GO" id="GO:0016301">
    <property type="term" value="F:kinase activity"/>
    <property type="evidence" value="ECO:0007669"/>
    <property type="project" value="UniProtKB-KW"/>
</dbReference>
<dbReference type="OrthoDB" id="9805576at2"/>
<comment type="similarity">
    <text evidence="1">Belongs to the FGGY kinase family.</text>
</comment>
<dbReference type="InterPro" id="IPR018484">
    <property type="entry name" value="FGGY_N"/>
</dbReference>